<dbReference type="AlphaFoldDB" id="A0A483KBP2"/>
<dbReference type="SUPFAM" id="SSF53850">
    <property type="entry name" value="Periplasmic binding protein-like II"/>
    <property type="match status" value="1"/>
</dbReference>
<gene>
    <name evidence="6" type="ORF">ETE84_18200</name>
</gene>
<name>A0A483KBP2_9ENTR</name>
<organism evidence="6">
    <name type="scientific">Klebsiella quasipneumoniae</name>
    <dbReference type="NCBI Taxonomy" id="1463165"/>
    <lineage>
        <taxon>Bacteria</taxon>
        <taxon>Pseudomonadati</taxon>
        <taxon>Pseudomonadota</taxon>
        <taxon>Gammaproteobacteria</taxon>
        <taxon>Enterobacterales</taxon>
        <taxon>Enterobacteriaceae</taxon>
        <taxon>Klebsiella/Raoultella group</taxon>
        <taxon>Klebsiella</taxon>
        <taxon>Klebsiella pneumoniae complex</taxon>
    </lineage>
</organism>
<dbReference type="PANTHER" id="PTHR30419">
    <property type="entry name" value="HTH-TYPE TRANSCRIPTIONAL REGULATOR YBHD"/>
    <property type="match status" value="1"/>
</dbReference>
<evidence type="ECO:0000256" key="4">
    <source>
        <dbReference type="ARBA" id="ARBA00023163"/>
    </source>
</evidence>
<evidence type="ECO:0000313" key="6">
    <source>
        <dbReference type="EMBL" id="TCX60187.1"/>
    </source>
</evidence>
<dbReference type="GO" id="GO:0003700">
    <property type="term" value="F:DNA-binding transcription factor activity"/>
    <property type="evidence" value="ECO:0007669"/>
    <property type="project" value="InterPro"/>
</dbReference>
<dbReference type="Gene3D" id="1.10.10.10">
    <property type="entry name" value="Winged helix-like DNA-binding domain superfamily/Winged helix DNA-binding domain"/>
    <property type="match status" value="1"/>
</dbReference>
<dbReference type="EMBL" id="SDCO01000010">
    <property type="protein sequence ID" value="TCX60187.1"/>
    <property type="molecule type" value="Genomic_DNA"/>
</dbReference>
<dbReference type="PROSITE" id="PS50931">
    <property type="entry name" value="HTH_LYSR"/>
    <property type="match status" value="1"/>
</dbReference>
<comment type="caution">
    <text evidence="6">The sequence shown here is derived from an EMBL/GenBank/DDBJ whole genome shotgun (WGS) entry which is preliminary data.</text>
</comment>
<evidence type="ECO:0000259" key="5">
    <source>
        <dbReference type="PROSITE" id="PS50931"/>
    </source>
</evidence>
<dbReference type="GO" id="GO:0005829">
    <property type="term" value="C:cytosol"/>
    <property type="evidence" value="ECO:0007669"/>
    <property type="project" value="TreeGrafter"/>
</dbReference>
<protein>
    <submittedName>
        <fullName evidence="6">LysR family transcriptional regulator</fullName>
    </submittedName>
</protein>
<dbReference type="InterPro" id="IPR005119">
    <property type="entry name" value="LysR_subst-bd"/>
</dbReference>
<proteinExistence type="inferred from homology"/>
<dbReference type="InterPro" id="IPR050950">
    <property type="entry name" value="HTH-type_LysR_regulators"/>
</dbReference>
<keyword evidence="3" id="KW-0238">DNA-binding</keyword>
<dbReference type="InterPro" id="IPR036388">
    <property type="entry name" value="WH-like_DNA-bd_sf"/>
</dbReference>
<dbReference type="InterPro" id="IPR000847">
    <property type="entry name" value="LysR_HTH_N"/>
</dbReference>
<evidence type="ECO:0000256" key="1">
    <source>
        <dbReference type="ARBA" id="ARBA00009437"/>
    </source>
</evidence>
<dbReference type="GO" id="GO:0003677">
    <property type="term" value="F:DNA binding"/>
    <property type="evidence" value="ECO:0007669"/>
    <property type="project" value="UniProtKB-KW"/>
</dbReference>
<accession>A0A483KBP2</accession>
<dbReference type="Pfam" id="PF00126">
    <property type="entry name" value="HTH_1"/>
    <property type="match status" value="1"/>
</dbReference>
<dbReference type="Pfam" id="PF03466">
    <property type="entry name" value="LysR_substrate"/>
    <property type="match status" value="1"/>
</dbReference>
<dbReference type="Gene3D" id="3.40.190.290">
    <property type="match status" value="1"/>
</dbReference>
<feature type="domain" description="HTH lysR-type" evidence="5">
    <location>
        <begin position="3"/>
        <end position="60"/>
    </location>
</feature>
<evidence type="ECO:0000256" key="3">
    <source>
        <dbReference type="ARBA" id="ARBA00023125"/>
    </source>
</evidence>
<dbReference type="InterPro" id="IPR036390">
    <property type="entry name" value="WH_DNA-bd_sf"/>
</dbReference>
<evidence type="ECO:0000256" key="2">
    <source>
        <dbReference type="ARBA" id="ARBA00023015"/>
    </source>
</evidence>
<dbReference type="CDD" id="cd08421">
    <property type="entry name" value="PBP2_LTTR_like_1"/>
    <property type="match status" value="1"/>
</dbReference>
<keyword evidence="2" id="KW-0805">Transcription regulation</keyword>
<dbReference type="PANTHER" id="PTHR30419:SF2">
    <property type="entry name" value="LYSR FAMILY TRANSCRIPTIONAL REGULATOR"/>
    <property type="match status" value="1"/>
</dbReference>
<reference evidence="6" key="1">
    <citation type="submission" date="2019-01" db="EMBL/GenBank/DDBJ databases">
        <authorList>
            <person name="Lista F."/>
            <person name="Anselmo A."/>
        </authorList>
    </citation>
    <scope>NUCLEOTIDE SEQUENCE</scope>
    <source>
        <strain evidence="6">8S</strain>
    </source>
</reference>
<comment type="similarity">
    <text evidence="1">Belongs to the LysR transcriptional regulatory family.</text>
</comment>
<sequence>MRLDLADLRLFIAIVDSGSITGGAAAAHLALASASERLRKMEAEVGVPLLHRHARGVTTTEAGEVLARHARPLLEQQRRLRQAMHAFARGQQGTLRLFANTSAMSAFLPGKLAAWMAAHPGIQIDTEERISADIVSSILAGVAQAGVVSDAVDPGPLRLEPVAEDPLVLIVPPAHALSDAAEVAFATIIHEPLVALYQTSALQQHIEEQAAGLGQALNVRIRMSHFEGLCEMVAHGAGGAILPRVIAERYLPRYRFAVITLQDRWALRRLCLCYQDDERLSPAMRRLLEWLRQP</sequence>
<dbReference type="SUPFAM" id="SSF46785">
    <property type="entry name" value="Winged helix' DNA-binding domain"/>
    <property type="match status" value="1"/>
</dbReference>
<keyword evidence="4" id="KW-0804">Transcription</keyword>